<feature type="region of interest" description="Disordered" evidence="4">
    <location>
        <begin position="237"/>
        <end position="364"/>
    </location>
</feature>
<dbReference type="EMBL" id="KE651168">
    <property type="protein sequence ID" value="EEB06385.2"/>
    <property type="molecule type" value="Genomic_DNA"/>
</dbReference>
<name>B6JXW7_SCHJY</name>
<evidence type="ECO:0000313" key="8">
    <source>
        <dbReference type="Proteomes" id="UP000001744"/>
    </source>
</evidence>
<evidence type="ECO:0000256" key="1">
    <source>
        <dbReference type="ARBA" id="ARBA00004123"/>
    </source>
</evidence>
<dbReference type="Gene3D" id="3.40.50.10190">
    <property type="entry name" value="BRCT domain"/>
    <property type="match status" value="2"/>
</dbReference>
<dbReference type="GO" id="GO:0006974">
    <property type="term" value="P:DNA damage response"/>
    <property type="evidence" value="ECO:0007669"/>
    <property type="project" value="UniProtKB-KW"/>
</dbReference>
<dbReference type="InterPro" id="IPR051579">
    <property type="entry name" value="DDR_Transcriptional_Reg"/>
</dbReference>
<dbReference type="InterPro" id="IPR036420">
    <property type="entry name" value="BRCT_dom_sf"/>
</dbReference>
<keyword evidence="2" id="KW-0227">DNA damage</keyword>
<keyword evidence="3" id="KW-0539">Nucleus</keyword>
<dbReference type="HOGENOM" id="CLU_430308_0_0_1"/>
<dbReference type="STRING" id="402676.B6JXW7"/>
<feature type="region of interest" description="Disordered" evidence="4">
    <location>
        <begin position="98"/>
        <end position="149"/>
    </location>
</feature>
<dbReference type="PROSITE" id="PS50172">
    <property type="entry name" value="BRCT"/>
    <property type="match status" value="1"/>
</dbReference>
<organism evidence="6 8">
    <name type="scientific">Schizosaccharomyces japonicus (strain yFS275 / FY16936)</name>
    <name type="common">Fission yeast</name>
    <dbReference type="NCBI Taxonomy" id="402676"/>
    <lineage>
        <taxon>Eukaryota</taxon>
        <taxon>Fungi</taxon>
        <taxon>Dikarya</taxon>
        <taxon>Ascomycota</taxon>
        <taxon>Taphrinomycotina</taxon>
        <taxon>Schizosaccharomycetes</taxon>
        <taxon>Schizosaccharomycetales</taxon>
        <taxon>Schizosaccharomycetaceae</taxon>
        <taxon>Schizosaccharomyces</taxon>
    </lineage>
</organism>
<evidence type="ECO:0000256" key="2">
    <source>
        <dbReference type="ARBA" id="ARBA00022763"/>
    </source>
</evidence>
<gene>
    <name evidence="7" type="primary">mdb1</name>
    <name evidence="6" type="ORF">SJAG_01429</name>
</gene>
<evidence type="ECO:0000313" key="6">
    <source>
        <dbReference type="EMBL" id="EEB06385.2"/>
    </source>
</evidence>
<accession>B6JXW7</accession>
<dbReference type="RefSeq" id="XP_002172678.2">
    <property type="nucleotide sequence ID" value="XM_002172642.2"/>
</dbReference>
<evidence type="ECO:0000259" key="5">
    <source>
        <dbReference type="PROSITE" id="PS50172"/>
    </source>
</evidence>
<feature type="domain" description="BRCT" evidence="5">
    <location>
        <begin position="384"/>
        <end position="452"/>
    </location>
</feature>
<dbReference type="eggNOG" id="KOG2043">
    <property type="taxonomic scope" value="Eukaryota"/>
</dbReference>
<dbReference type="GeneID" id="7051384"/>
<dbReference type="OrthoDB" id="342264at2759"/>
<evidence type="ECO:0000256" key="4">
    <source>
        <dbReference type="SAM" id="MobiDB-lite"/>
    </source>
</evidence>
<dbReference type="AlphaFoldDB" id="B6JXW7"/>
<feature type="compositionally biased region" description="Basic and acidic residues" evidence="4">
    <location>
        <begin position="274"/>
        <end position="286"/>
    </location>
</feature>
<dbReference type="PANTHER" id="PTHR23196:SF1">
    <property type="entry name" value="PAX-INTERACTING PROTEIN 1"/>
    <property type="match status" value="1"/>
</dbReference>
<reference evidence="6 8" key="1">
    <citation type="journal article" date="2011" name="Science">
        <title>Comparative functional genomics of the fission yeasts.</title>
        <authorList>
            <person name="Rhind N."/>
            <person name="Chen Z."/>
            <person name="Yassour M."/>
            <person name="Thompson D.A."/>
            <person name="Haas B.J."/>
            <person name="Habib N."/>
            <person name="Wapinski I."/>
            <person name="Roy S."/>
            <person name="Lin M.F."/>
            <person name="Heiman D.I."/>
            <person name="Young S.K."/>
            <person name="Furuya K."/>
            <person name="Guo Y."/>
            <person name="Pidoux A."/>
            <person name="Chen H.M."/>
            <person name="Robbertse B."/>
            <person name="Goldberg J.M."/>
            <person name="Aoki K."/>
            <person name="Bayne E.H."/>
            <person name="Berlin A.M."/>
            <person name="Desjardins C.A."/>
            <person name="Dobbs E."/>
            <person name="Dukaj L."/>
            <person name="Fan L."/>
            <person name="FitzGerald M.G."/>
            <person name="French C."/>
            <person name="Gujja S."/>
            <person name="Hansen K."/>
            <person name="Keifenheim D."/>
            <person name="Levin J.Z."/>
            <person name="Mosher R.A."/>
            <person name="Mueller C.A."/>
            <person name="Pfiffner J."/>
            <person name="Priest M."/>
            <person name="Russ C."/>
            <person name="Smialowska A."/>
            <person name="Swoboda P."/>
            <person name="Sykes S.M."/>
            <person name="Vaughn M."/>
            <person name="Vengrova S."/>
            <person name="Yoder R."/>
            <person name="Zeng Q."/>
            <person name="Allshire R."/>
            <person name="Baulcombe D."/>
            <person name="Birren B.W."/>
            <person name="Brown W."/>
            <person name="Ekwall K."/>
            <person name="Kellis M."/>
            <person name="Leatherwood J."/>
            <person name="Levin H."/>
            <person name="Margalit H."/>
            <person name="Martienssen R."/>
            <person name="Nieduszynski C.A."/>
            <person name="Spatafora J.W."/>
            <person name="Friedman N."/>
            <person name="Dalgaard J.Z."/>
            <person name="Baumann P."/>
            <person name="Niki H."/>
            <person name="Regev A."/>
            <person name="Nusbaum C."/>
        </authorList>
    </citation>
    <scope>NUCLEOTIDE SEQUENCE [LARGE SCALE GENOMIC DNA]</scope>
    <source>
        <strain evidence="8">yFS275 / FY16936</strain>
    </source>
</reference>
<dbReference type="CDD" id="cd17744">
    <property type="entry name" value="BRCT_MDC1_rpt1"/>
    <property type="match status" value="1"/>
</dbReference>
<dbReference type="GO" id="GO:0005634">
    <property type="term" value="C:nucleus"/>
    <property type="evidence" value="ECO:0007669"/>
    <property type="project" value="UniProtKB-SubCell"/>
</dbReference>
<dbReference type="SUPFAM" id="SSF52113">
    <property type="entry name" value="BRCT domain"/>
    <property type="match status" value="1"/>
</dbReference>
<dbReference type="JaponicusDB" id="SJAG_01429">
    <property type="gene designation" value="mdb1"/>
</dbReference>
<dbReference type="PANTHER" id="PTHR23196">
    <property type="entry name" value="PAX TRANSCRIPTION ACTIVATION DOMAIN INTERACTING PROTEIN"/>
    <property type="match status" value="1"/>
</dbReference>
<evidence type="ECO:0000313" key="7">
    <source>
        <dbReference type="JaponicusDB" id="SJAG_01429"/>
    </source>
</evidence>
<dbReference type="VEuPathDB" id="FungiDB:SJAG_01429"/>
<feature type="compositionally biased region" description="Polar residues" evidence="4">
    <location>
        <begin position="301"/>
        <end position="312"/>
    </location>
</feature>
<sequence>MELRINEKTFSTKSKHVFLDGSLEHFAADVPDEIAEFYAQEDQVFVRNIRCSMSMYGVSVLRSPNNEKLLYHVLPHESFYVNGMAAHLRRIPTADTIPETPQKRRTTNAVSSTKKAPSADATMMSTPEVRLSSDTQRTQSESKKHTTSRLAADVGDMHGHSLSTIERTSENYDSNSLSPINSVLSKTENGALPISTSQDVIPETQSKDNSLMEMIDVEAMDVEDIPPLPEFRPVTEQPLIKKGESPASTDHPSPPLPERLTASDKASEDEEENDTKIARRYDEPSIHDTSTPRSAKRESKSTPTQQGDTSSTLLLPPLLPESKEEDGLVPDATPPGTNYSFPSSPRPNYLDSASQQSPQKRRLRTLPNGHFEIAFSNFKPTRAMQSFLRKHSINVTDTISSATAFLIMGPPPLRRTHKFLMSVALGVPPLTPRYLQACMKQNAILALDEYLYQDENAEQEWGFSLNDVYKRTVLVGKRVYLTQGLQSTMSNDSLFGLESILDVCQARLLHKVEDAQEPGVLVLCDPDADEEGENMSLTGIPVYRIEVIALSILRNRIDYDEFAVDYSQKNVSRKRTVASRRSSGRKQARTRHTSRVL</sequence>
<proteinExistence type="predicted"/>
<evidence type="ECO:0000256" key="3">
    <source>
        <dbReference type="ARBA" id="ARBA00023242"/>
    </source>
</evidence>
<dbReference type="Pfam" id="PF00533">
    <property type="entry name" value="BRCT"/>
    <property type="match status" value="1"/>
</dbReference>
<protein>
    <submittedName>
        <fullName evidence="6">BRCT domain-containing protein</fullName>
    </submittedName>
</protein>
<keyword evidence="8" id="KW-1185">Reference proteome</keyword>
<dbReference type="Proteomes" id="UP000001744">
    <property type="component" value="Unassembled WGS sequence"/>
</dbReference>
<comment type="subcellular location">
    <subcellularLocation>
        <location evidence="1">Nucleus</location>
    </subcellularLocation>
</comment>
<feature type="region of interest" description="Disordered" evidence="4">
    <location>
        <begin position="574"/>
        <end position="597"/>
    </location>
</feature>
<dbReference type="InterPro" id="IPR001357">
    <property type="entry name" value="BRCT_dom"/>
</dbReference>